<comment type="similarity">
    <text evidence="2 6">Belongs to the pseudouridine synthase RsuA family.</text>
</comment>
<dbReference type="EC" id="5.4.99.-" evidence="6"/>
<reference evidence="8 9" key="1">
    <citation type="submission" date="2017-06" db="EMBL/GenBank/DDBJ databases">
        <authorList>
            <consortium name="Pathogen Informatics"/>
        </authorList>
    </citation>
    <scope>NUCLEOTIDE SEQUENCE [LARGE SCALE GENOMIC DNA]</scope>
    <source>
        <strain evidence="8 9">NCTC11865</strain>
    </source>
</reference>
<dbReference type="PROSITE" id="PS50889">
    <property type="entry name" value="S4"/>
    <property type="match status" value="1"/>
</dbReference>
<evidence type="ECO:0000259" key="7">
    <source>
        <dbReference type="SMART" id="SM00363"/>
    </source>
</evidence>
<dbReference type="InterPro" id="IPR042092">
    <property type="entry name" value="PsdUridine_s_RsuA/RluB/E/F_cat"/>
</dbReference>
<dbReference type="GO" id="GO:0005829">
    <property type="term" value="C:cytosol"/>
    <property type="evidence" value="ECO:0007669"/>
    <property type="project" value="UniProtKB-ARBA"/>
</dbReference>
<keyword evidence="3 5" id="KW-0694">RNA-binding</keyword>
<evidence type="ECO:0000256" key="4">
    <source>
        <dbReference type="ARBA" id="ARBA00023235"/>
    </source>
</evidence>
<dbReference type="Proteomes" id="UP000215332">
    <property type="component" value="Chromosome 1"/>
</dbReference>
<evidence type="ECO:0000256" key="2">
    <source>
        <dbReference type="ARBA" id="ARBA00008348"/>
    </source>
</evidence>
<dbReference type="RefSeq" id="WP_065860618.1">
    <property type="nucleotide sequence ID" value="NZ_CALTUW010000002.1"/>
</dbReference>
<sequence>MSDKPEEGIRLQKVLAQAGLASRRAAEEMIAGGRVEVNGELVIEQGRRVDPEHDEIRVDGSRIPTARRHVYYVLNKPRGVISTMDDPEGRPDLSDLEGVPHGIRLFHVGRLDTETSGLILLTNDGEFANRMTHPSYEVLKTYLADVEGRVDHKVINRLSKGITLEDGPVHPDSVKLVQAMDEHSLVQVTLHEGRNRIVRRMMDSVAHPVRRLSRTSIGPVHLGKLGGGDMRPLTREELGKLYDIVGL</sequence>
<dbReference type="AlphaFoldDB" id="A0A239WT33"/>
<gene>
    <name evidence="8" type="primary">rluB</name>
    <name evidence="8" type="ORF">SAMEA4412665_01506</name>
</gene>
<accession>A0A239WT33</accession>
<name>A0A239WT33_9ACTN</name>
<dbReference type="PANTHER" id="PTHR47683">
    <property type="entry name" value="PSEUDOURIDINE SYNTHASE FAMILY PROTEIN-RELATED"/>
    <property type="match status" value="1"/>
</dbReference>
<dbReference type="InterPro" id="IPR020103">
    <property type="entry name" value="PsdUridine_synth_cat_dom_sf"/>
</dbReference>
<dbReference type="GO" id="GO:0000455">
    <property type="term" value="P:enzyme-directed rRNA pseudouridine synthesis"/>
    <property type="evidence" value="ECO:0007669"/>
    <property type="project" value="UniProtKB-ARBA"/>
</dbReference>
<dbReference type="Pfam" id="PF00849">
    <property type="entry name" value="PseudoU_synth_2"/>
    <property type="match status" value="1"/>
</dbReference>
<dbReference type="SUPFAM" id="SSF55120">
    <property type="entry name" value="Pseudouridine synthase"/>
    <property type="match status" value="1"/>
</dbReference>
<dbReference type="SUPFAM" id="SSF55174">
    <property type="entry name" value="Alpha-L RNA-binding motif"/>
    <property type="match status" value="1"/>
</dbReference>
<dbReference type="PROSITE" id="PS01149">
    <property type="entry name" value="PSI_RSU"/>
    <property type="match status" value="1"/>
</dbReference>
<evidence type="ECO:0000256" key="3">
    <source>
        <dbReference type="ARBA" id="ARBA00022884"/>
    </source>
</evidence>
<organism evidence="8 9">
    <name type="scientific">Cutibacterium granulosum</name>
    <dbReference type="NCBI Taxonomy" id="33011"/>
    <lineage>
        <taxon>Bacteria</taxon>
        <taxon>Bacillati</taxon>
        <taxon>Actinomycetota</taxon>
        <taxon>Actinomycetes</taxon>
        <taxon>Propionibacteriales</taxon>
        <taxon>Propionibacteriaceae</taxon>
        <taxon>Cutibacterium</taxon>
    </lineage>
</organism>
<dbReference type="EMBL" id="LT906441">
    <property type="protein sequence ID" value="SNV37346.1"/>
    <property type="molecule type" value="Genomic_DNA"/>
</dbReference>
<comment type="catalytic activity">
    <reaction evidence="1">
        <text>a uridine in RNA = a pseudouridine in RNA</text>
        <dbReference type="Rhea" id="RHEA:48348"/>
        <dbReference type="Rhea" id="RHEA-COMP:12068"/>
        <dbReference type="Rhea" id="RHEA-COMP:12069"/>
        <dbReference type="ChEBI" id="CHEBI:65314"/>
        <dbReference type="ChEBI" id="CHEBI:65315"/>
    </reaction>
</comment>
<dbReference type="Gene3D" id="3.30.70.580">
    <property type="entry name" value="Pseudouridine synthase I, catalytic domain, N-terminal subdomain"/>
    <property type="match status" value="1"/>
</dbReference>
<dbReference type="PANTHER" id="PTHR47683:SF2">
    <property type="entry name" value="RNA-BINDING S4 DOMAIN-CONTAINING PROTEIN"/>
    <property type="match status" value="1"/>
</dbReference>
<dbReference type="KEGG" id="cgrn:4412665_01506"/>
<feature type="domain" description="RNA-binding S4" evidence="7">
    <location>
        <begin position="9"/>
        <end position="68"/>
    </location>
</feature>
<dbReference type="FunFam" id="3.30.70.1560:FF:000001">
    <property type="entry name" value="Pseudouridine synthase"/>
    <property type="match status" value="1"/>
</dbReference>
<dbReference type="InterPro" id="IPR006145">
    <property type="entry name" value="PsdUridine_synth_RsuA/RluA"/>
</dbReference>
<dbReference type="Gene3D" id="3.30.70.1560">
    <property type="entry name" value="Alpha-L RNA-binding motif"/>
    <property type="match status" value="1"/>
</dbReference>
<dbReference type="InterPro" id="IPR050343">
    <property type="entry name" value="RsuA_PseudoU_synthase"/>
</dbReference>
<dbReference type="CDD" id="cd00165">
    <property type="entry name" value="S4"/>
    <property type="match status" value="1"/>
</dbReference>
<evidence type="ECO:0000256" key="6">
    <source>
        <dbReference type="RuleBase" id="RU003887"/>
    </source>
</evidence>
<dbReference type="Pfam" id="PF01479">
    <property type="entry name" value="S4"/>
    <property type="match status" value="1"/>
</dbReference>
<evidence type="ECO:0000313" key="8">
    <source>
        <dbReference type="EMBL" id="SNV37346.1"/>
    </source>
</evidence>
<dbReference type="FunFam" id="3.10.290.10:FF:000003">
    <property type="entry name" value="Pseudouridine synthase"/>
    <property type="match status" value="1"/>
</dbReference>
<proteinExistence type="inferred from homology"/>
<evidence type="ECO:0000313" key="9">
    <source>
        <dbReference type="Proteomes" id="UP000215332"/>
    </source>
</evidence>
<dbReference type="NCBIfam" id="TIGR00093">
    <property type="entry name" value="pseudouridine synthase"/>
    <property type="match status" value="1"/>
</dbReference>
<dbReference type="InterPro" id="IPR000748">
    <property type="entry name" value="PsdUridine_synth_RsuA/RluB/E/F"/>
</dbReference>
<protein>
    <recommendedName>
        <fullName evidence="6">Pseudouridine synthase</fullName>
        <ecNumber evidence="6">5.4.99.-</ecNumber>
    </recommendedName>
</protein>
<dbReference type="InterPro" id="IPR018496">
    <property type="entry name" value="PsdUridine_synth_RsuA/RluB_CS"/>
</dbReference>
<dbReference type="GO" id="GO:0120159">
    <property type="term" value="F:rRNA pseudouridine synthase activity"/>
    <property type="evidence" value="ECO:0007669"/>
    <property type="project" value="UniProtKB-ARBA"/>
</dbReference>
<keyword evidence="4 6" id="KW-0413">Isomerase</keyword>
<dbReference type="InterPro" id="IPR002942">
    <property type="entry name" value="S4_RNA-bd"/>
</dbReference>
<dbReference type="Gene3D" id="3.10.290.10">
    <property type="entry name" value="RNA-binding S4 domain"/>
    <property type="match status" value="1"/>
</dbReference>
<dbReference type="GO" id="GO:0003723">
    <property type="term" value="F:RNA binding"/>
    <property type="evidence" value="ECO:0007669"/>
    <property type="project" value="UniProtKB-KW"/>
</dbReference>
<dbReference type="eggNOG" id="COG1187">
    <property type="taxonomic scope" value="Bacteria"/>
</dbReference>
<dbReference type="InterPro" id="IPR036986">
    <property type="entry name" value="S4_RNA-bd_sf"/>
</dbReference>
<evidence type="ECO:0000256" key="5">
    <source>
        <dbReference type="PROSITE-ProRule" id="PRU00182"/>
    </source>
</evidence>
<dbReference type="InterPro" id="IPR020094">
    <property type="entry name" value="TruA/RsuA/RluB/E/F_N"/>
</dbReference>
<dbReference type="SMART" id="SM00363">
    <property type="entry name" value="S4"/>
    <property type="match status" value="1"/>
</dbReference>
<evidence type="ECO:0000256" key="1">
    <source>
        <dbReference type="ARBA" id="ARBA00000073"/>
    </source>
</evidence>
<dbReference type="CDD" id="cd02870">
    <property type="entry name" value="PseudoU_synth_RsuA_like"/>
    <property type="match status" value="1"/>
</dbReference>